<protein>
    <submittedName>
        <fullName evidence="1">Uncharacterized protein</fullName>
    </submittedName>
</protein>
<dbReference type="Proteomes" id="UP000610760">
    <property type="component" value="Unassembled WGS sequence"/>
</dbReference>
<reference evidence="1" key="1">
    <citation type="submission" date="2020-08" db="EMBL/GenBank/DDBJ databases">
        <title>Genome public.</title>
        <authorList>
            <person name="Liu C."/>
            <person name="Sun Q."/>
        </authorList>
    </citation>
    <scope>NUCLEOTIDE SEQUENCE</scope>
    <source>
        <strain evidence="1">NSJ-33</strain>
    </source>
</reference>
<proteinExistence type="predicted"/>
<evidence type="ECO:0000313" key="1">
    <source>
        <dbReference type="EMBL" id="MBC8558716.1"/>
    </source>
</evidence>
<dbReference type="EMBL" id="JACRSV010000001">
    <property type="protein sequence ID" value="MBC8558716.1"/>
    <property type="molecule type" value="Genomic_DNA"/>
</dbReference>
<name>A0A926E3V5_9FIRM</name>
<evidence type="ECO:0000313" key="2">
    <source>
        <dbReference type="Proteomes" id="UP000610760"/>
    </source>
</evidence>
<organism evidence="1 2">
    <name type="scientific">Fumia xinanensis</name>
    <dbReference type="NCBI Taxonomy" id="2763659"/>
    <lineage>
        <taxon>Bacteria</taxon>
        <taxon>Bacillati</taxon>
        <taxon>Bacillota</taxon>
        <taxon>Clostridia</taxon>
        <taxon>Eubacteriales</taxon>
        <taxon>Oscillospiraceae</taxon>
        <taxon>Fumia</taxon>
    </lineage>
</organism>
<dbReference type="RefSeq" id="WP_249293601.1">
    <property type="nucleotide sequence ID" value="NZ_JACRSV010000001.1"/>
</dbReference>
<gene>
    <name evidence="1" type="ORF">H8710_01400</name>
</gene>
<keyword evidence="2" id="KW-1185">Reference proteome</keyword>
<comment type="caution">
    <text evidence="1">The sequence shown here is derived from an EMBL/GenBank/DDBJ whole genome shotgun (WGS) entry which is preliminary data.</text>
</comment>
<sequence>MAIKIQQRRKIGVDTYEEMYPKTQADCVSVSSGGNLQTKLSDIDKKVTYELTCSKTGSTYALSEFPSVTGLVSCVFKADKDYAVNDGFTVNGTDYTVQTLDGKALTAGAFKAGAVVPIIIDTAGKKINFKQAGGQLSLPAEAYVMIASYTANGTFTAPVSGKYRVTCIARGGSGGGIFQEGLAETLHGINGPGGGAGGAGQVTTMLAAGNTITITANGNASFGTIISAVPGNDGAVQPYGSSYTAVPGTNGYCTGEEITSFQPIAATSGTNQFTSGNGTADGGNGGAYNTAQSKFLSGEGGKGGDADSSLDGKTSVKASYSGTFPFGTGGGGGAYRCFYTLVNATTTEYVSQGGTGAPGGQAAVIIELILDEQ</sequence>
<accession>A0A926E3V5</accession>
<dbReference type="AlphaFoldDB" id="A0A926E3V5"/>